<evidence type="ECO:0000256" key="1">
    <source>
        <dbReference type="SAM" id="SignalP"/>
    </source>
</evidence>
<dbReference type="RefSeq" id="WP_185780521.1">
    <property type="nucleotide sequence ID" value="NZ_JACJUU010000013.1"/>
</dbReference>
<dbReference type="AlphaFoldDB" id="A0A842HTA0"/>
<evidence type="ECO:0008006" key="4">
    <source>
        <dbReference type="Google" id="ProtNLM"/>
    </source>
</evidence>
<evidence type="ECO:0000313" key="3">
    <source>
        <dbReference type="Proteomes" id="UP000545386"/>
    </source>
</evidence>
<feature type="signal peptide" evidence="1">
    <location>
        <begin position="1"/>
        <end position="22"/>
    </location>
</feature>
<comment type="caution">
    <text evidence="2">The sequence shown here is derived from an EMBL/GenBank/DDBJ whole genome shotgun (WGS) entry which is preliminary data.</text>
</comment>
<keyword evidence="3" id="KW-1185">Reference proteome</keyword>
<evidence type="ECO:0000313" key="2">
    <source>
        <dbReference type="EMBL" id="MBC2770862.1"/>
    </source>
</evidence>
<sequence length="151" mass="16780">MKKGIVVAMAAVLAGCASSNNAGIGLSVLEREPYLRADRLFTKDFVQVQKAVFKHQAVCNPEVKFSVDALNPNFARVTKPYTPGATGWNNTVVLHLTLNKERNSQGRVYSYYATTDNQVQDMFAIIQRPEYCPEKPELNVPEPEEKTASES</sequence>
<feature type="chain" id="PRO_5032612225" description="Lipoprotein" evidence="1">
    <location>
        <begin position="23"/>
        <end position="151"/>
    </location>
</feature>
<gene>
    <name evidence="2" type="ORF">GTU67_13175</name>
</gene>
<protein>
    <recommendedName>
        <fullName evidence="4">Lipoprotein</fullName>
    </recommendedName>
</protein>
<accession>A0A842HTA0</accession>
<proteinExistence type="predicted"/>
<reference evidence="2 3" key="1">
    <citation type="submission" date="2020-08" db="EMBL/GenBank/DDBJ databases">
        <title>Paraeoetvoesia sp. YC-7-48 draft genome sequence.</title>
        <authorList>
            <person name="Yao L."/>
        </authorList>
    </citation>
    <scope>NUCLEOTIDE SEQUENCE [LARGE SCALE GENOMIC DNA]</scope>
    <source>
        <strain evidence="3">YC-7-48</strain>
    </source>
</reference>
<organism evidence="2 3">
    <name type="scientific">Pusillimonas minor</name>
    <dbReference type="NCBI Taxonomy" id="2697024"/>
    <lineage>
        <taxon>Bacteria</taxon>
        <taxon>Pseudomonadati</taxon>
        <taxon>Pseudomonadota</taxon>
        <taxon>Betaproteobacteria</taxon>
        <taxon>Burkholderiales</taxon>
        <taxon>Alcaligenaceae</taxon>
        <taxon>Pusillimonas</taxon>
    </lineage>
</organism>
<dbReference type="Proteomes" id="UP000545386">
    <property type="component" value="Unassembled WGS sequence"/>
</dbReference>
<dbReference type="PROSITE" id="PS51257">
    <property type="entry name" value="PROKAR_LIPOPROTEIN"/>
    <property type="match status" value="1"/>
</dbReference>
<keyword evidence="1" id="KW-0732">Signal</keyword>
<dbReference type="EMBL" id="JACJUU010000013">
    <property type="protein sequence ID" value="MBC2770862.1"/>
    <property type="molecule type" value="Genomic_DNA"/>
</dbReference>
<name>A0A842HTA0_9BURK</name>